<dbReference type="AlphaFoldDB" id="N6YMI8"/>
<comment type="caution">
    <text evidence="1">The sequence shown here is derived from an EMBL/GenBank/DDBJ whole genome shotgun (WGS) entry which is preliminary data.</text>
</comment>
<dbReference type="RefSeq" id="WP_004374160.1">
    <property type="nucleotide sequence ID" value="NZ_AMXF01000205.1"/>
</dbReference>
<evidence type="ECO:0000313" key="1">
    <source>
        <dbReference type="EMBL" id="ENO95536.1"/>
    </source>
</evidence>
<name>N6YMI8_9RHOO</name>
<reference evidence="1 2" key="1">
    <citation type="submission" date="2012-09" db="EMBL/GenBank/DDBJ databases">
        <title>Draft Genome Sequences of 6 Strains from Genus Thauera.</title>
        <authorList>
            <person name="Liu B."/>
            <person name="Shapleigh J.P."/>
            <person name="Frostegard A.H."/>
        </authorList>
    </citation>
    <scope>NUCLEOTIDE SEQUENCE [LARGE SCALE GENOMIC DNA]</scope>
    <source>
        <strain evidence="1 2">B4P</strain>
    </source>
</reference>
<organism evidence="1 2">
    <name type="scientific">Thauera phenylacetica B4P</name>
    <dbReference type="NCBI Taxonomy" id="1234382"/>
    <lineage>
        <taxon>Bacteria</taxon>
        <taxon>Pseudomonadati</taxon>
        <taxon>Pseudomonadota</taxon>
        <taxon>Betaproteobacteria</taxon>
        <taxon>Rhodocyclales</taxon>
        <taxon>Zoogloeaceae</taxon>
        <taxon>Thauera</taxon>
    </lineage>
</organism>
<protein>
    <recommendedName>
        <fullName evidence="3">Succinylglutamate desuccinylase/aspartoacylase</fullName>
    </recommendedName>
</protein>
<evidence type="ECO:0008006" key="3">
    <source>
        <dbReference type="Google" id="ProtNLM"/>
    </source>
</evidence>
<dbReference type="EMBL" id="AMXF01000205">
    <property type="protein sequence ID" value="ENO95536.1"/>
    <property type="molecule type" value="Genomic_DNA"/>
</dbReference>
<keyword evidence="2" id="KW-1185">Reference proteome</keyword>
<dbReference type="Proteomes" id="UP000013047">
    <property type="component" value="Unassembled WGS sequence"/>
</dbReference>
<proteinExistence type="predicted"/>
<accession>N6YMI8</accession>
<sequence length="195" mass="21015">MPGVRTLLVIGIHREELAFGREVVQGLQVEGLDVLEIPEGLSGRRPLPDETFRYGTLHRALYLQLLPYLGESHGLLIDLHSGLDEQGPSADLLCADAALRARLRCALDAEGWKARPDAAVRIVPLGQAGVVQARTVIPEAIWNNSAFAYLGLELYLPATAGGHASGAALARRLVRLAVGCMQEEGGEQEGRRPRA</sequence>
<dbReference type="OrthoDB" id="8454366at2"/>
<gene>
    <name evidence="1" type="ORF">C667_18527</name>
</gene>
<evidence type="ECO:0000313" key="2">
    <source>
        <dbReference type="Proteomes" id="UP000013047"/>
    </source>
</evidence>